<protein>
    <submittedName>
        <fullName evidence="3">Uncharacterized protein</fullName>
    </submittedName>
</protein>
<dbReference type="SUPFAM" id="SSF48498">
    <property type="entry name" value="Tetracyclin repressor-like, C-terminal domain"/>
    <property type="match status" value="1"/>
</dbReference>
<evidence type="ECO:0000313" key="4">
    <source>
        <dbReference type="Proteomes" id="UP000249915"/>
    </source>
</evidence>
<dbReference type="GO" id="GO:0003700">
    <property type="term" value="F:DNA-binding transcription factor activity"/>
    <property type="evidence" value="ECO:0007669"/>
    <property type="project" value="TreeGrafter"/>
</dbReference>
<organism evidence="3 4">
    <name type="scientific">Prauserella muralis</name>
    <dbReference type="NCBI Taxonomy" id="588067"/>
    <lineage>
        <taxon>Bacteria</taxon>
        <taxon>Bacillati</taxon>
        <taxon>Actinomycetota</taxon>
        <taxon>Actinomycetes</taxon>
        <taxon>Pseudonocardiales</taxon>
        <taxon>Pseudonocardiaceae</taxon>
        <taxon>Prauserella</taxon>
    </lineage>
</organism>
<keyword evidence="1" id="KW-0238">DNA-binding</keyword>
<dbReference type="EMBL" id="MASW01000002">
    <property type="protein sequence ID" value="PXY27561.1"/>
    <property type="molecule type" value="Genomic_DNA"/>
</dbReference>
<reference evidence="3 4" key="1">
    <citation type="submission" date="2016-07" db="EMBL/GenBank/DDBJ databases">
        <title>Draft genome sequence of Prauserella muralis DSM 45305, isolated from a mould-covered wall in an indoor environment.</title>
        <authorList>
            <person name="Ruckert C."/>
            <person name="Albersmeier A."/>
            <person name="Jiang C.-L."/>
            <person name="Jiang Y."/>
            <person name="Kalinowski J."/>
            <person name="Schneider O."/>
            <person name="Winkler A."/>
            <person name="Zotchev S.B."/>
        </authorList>
    </citation>
    <scope>NUCLEOTIDE SEQUENCE [LARGE SCALE GENOMIC DNA]</scope>
    <source>
        <strain evidence="3 4">DSM 45305</strain>
    </source>
</reference>
<dbReference type="Pfam" id="PF00440">
    <property type="entry name" value="TetR_N"/>
    <property type="match status" value="1"/>
</dbReference>
<dbReference type="PRINTS" id="PR00455">
    <property type="entry name" value="HTHTETR"/>
</dbReference>
<evidence type="ECO:0000313" key="3">
    <source>
        <dbReference type="EMBL" id="PXY27561.1"/>
    </source>
</evidence>
<dbReference type="PANTHER" id="PTHR30055:SF160">
    <property type="entry name" value="TRANSCRIPTIONAL REGULATORY PROTEIN (PROBABLY ASNC-FAMILY)-RELATED"/>
    <property type="match status" value="1"/>
</dbReference>
<comment type="caution">
    <text evidence="3">The sequence shown here is derived from an EMBL/GenBank/DDBJ whole genome shotgun (WGS) entry which is preliminary data.</text>
</comment>
<dbReference type="InterPro" id="IPR001647">
    <property type="entry name" value="HTH_TetR"/>
</dbReference>
<dbReference type="InterPro" id="IPR036271">
    <property type="entry name" value="Tet_transcr_reg_TetR-rel_C_sf"/>
</dbReference>
<dbReference type="GO" id="GO:0000976">
    <property type="term" value="F:transcription cis-regulatory region binding"/>
    <property type="evidence" value="ECO:0007669"/>
    <property type="project" value="TreeGrafter"/>
</dbReference>
<feature type="compositionally biased region" description="Basic and acidic residues" evidence="2">
    <location>
        <begin position="206"/>
        <end position="226"/>
    </location>
</feature>
<dbReference type="InterPro" id="IPR009057">
    <property type="entry name" value="Homeodomain-like_sf"/>
</dbReference>
<accession>A0A2V4AZV3</accession>
<gene>
    <name evidence="3" type="ORF">BAY60_14200</name>
</gene>
<feature type="region of interest" description="Disordered" evidence="2">
    <location>
        <begin position="201"/>
        <end position="226"/>
    </location>
</feature>
<evidence type="ECO:0000256" key="2">
    <source>
        <dbReference type="SAM" id="MobiDB-lite"/>
    </source>
</evidence>
<name>A0A2V4AZV3_9PSEU</name>
<dbReference type="AlphaFoldDB" id="A0A2V4AZV3"/>
<dbReference type="InterPro" id="IPR050109">
    <property type="entry name" value="HTH-type_TetR-like_transc_reg"/>
</dbReference>
<sequence length="226" mass="24074">MSGRPDGRAERWRAHRAARRAAFVDAAFRALDRHGPDAGMAEIAREAGVSKPRLYRHFADKAELHAAVAERTSALVCDRLRGAMHDSASPAARLRAAIRAYVGVLAEHPGVFRFVRAGRLGGQPGADCEAAAGVVATLLRGQLHAFGIDSPAAAPWAHGLVGAVEAAGAWWLDQDDMPQEAFVEHLTVLVGGAVNAALRSVGVPPEGREPTRQTREDDHDHSRSPA</sequence>
<dbReference type="PANTHER" id="PTHR30055">
    <property type="entry name" value="HTH-TYPE TRANSCRIPTIONAL REGULATOR RUTR"/>
    <property type="match status" value="1"/>
</dbReference>
<dbReference type="SUPFAM" id="SSF46689">
    <property type="entry name" value="Homeodomain-like"/>
    <property type="match status" value="1"/>
</dbReference>
<dbReference type="Pfam" id="PF19344">
    <property type="entry name" value="TetR_C_32"/>
    <property type="match status" value="1"/>
</dbReference>
<dbReference type="InterPro" id="IPR045823">
    <property type="entry name" value="TetR_C_32"/>
</dbReference>
<dbReference type="Gene3D" id="1.10.357.10">
    <property type="entry name" value="Tetracycline Repressor, domain 2"/>
    <property type="match status" value="1"/>
</dbReference>
<keyword evidence="4" id="KW-1185">Reference proteome</keyword>
<evidence type="ECO:0000256" key="1">
    <source>
        <dbReference type="ARBA" id="ARBA00023125"/>
    </source>
</evidence>
<dbReference type="PROSITE" id="PS50977">
    <property type="entry name" value="HTH_TETR_2"/>
    <property type="match status" value="1"/>
</dbReference>
<proteinExistence type="predicted"/>
<dbReference type="Proteomes" id="UP000249915">
    <property type="component" value="Unassembled WGS sequence"/>
</dbReference>
<dbReference type="RefSeq" id="WP_170160416.1">
    <property type="nucleotide sequence ID" value="NZ_MASW01000002.1"/>
</dbReference>